<gene>
    <name evidence="1" type="ORF">KFK09_027812</name>
</gene>
<evidence type="ECO:0000313" key="2">
    <source>
        <dbReference type="Proteomes" id="UP000829196"/>
    </source>
</evidence>
<comment type="caution">
    <text evidence="1">The sequence shown here is derived from an EMBL/GenBank/DDBJ whole genome shotgun (WGS) entry which is preliminary data.</text>
</comment>
<dbReference type="PANTHER" id="PTHR35704:SF1">
    <property type="entry name" value="OS02G0254600 PROTEIN"/>
    <property type="match status" value="1"/>
</dbReference>
<protein>
    <submittedName>
        <fullName evidence="1">Uncharacterized protein</fullName>
    </submittedName>
</protein>
<dbReference type="AlphaFoldDB" id="A0A8T3A1R0"/>
<dbReference type="PANTHER" id="PTHR35704">
    <property type="entry name" value="OS02G0254600 PROTEIN"/>
    <property type="match status" value="1"/>
</dbReference>
<name>A0A8T3A1R0_DENNO</name>
<reference evidence="1" key="1">
    <citation type="journal article" date="2022" name="Front. Genet.">
        <title>Chromosome-Scale Assembly of the Dendrobium nobile Genome Provides Insights Into the Molecular Mechanism of the Biosynthesis of the Medicinal Active Ingredient of Dendrobium.</title>
        <authorList>
            <person name="Xu Q."/>
            <person name="Niu S.-C."/>
            <person name="Li K.-L."/>
            <person name="Zheng P.-J."/>
            <person name="Zhang X.-J."/>
            <person name="Jia Y."/>
            <person name="Liu Y."/>
            <person name="Niu Y.-X."/>
            <person name="Yu L.-H."/>
            <person name="Chen D.-F."/>
            <person name="Zhang G.-Q."/>
        </authorList>
    </citation>
    <scope>NUCLEOTIDE SEQUENCE</scope>
    <source>
        <tissue evidence="1">Leaf</tissue>
    </source>
</reference>
<organism evidence="1 2">
    <name type="scientific">Dendrobium nobile</name>
    <name type="common">Orchid</name>
    <dbReference type="NCBI Taxonomy" id="94219"/>
    <lineage>
        <taxon>Eukaryota</taxon>
        <taxon>Viridiplantae</taxon>
        <taxon>Streptophyta</taxon>
        <taxon>Embryophyta</taxon>
        <taxon>Tracheophyta</taxon>
        <taxon>Spermatophyta</taxon>
        <taxon>Magnoliopsida</taxon>
        <taxon>Liliopsida</taxon>
        <taxon>Asparagales</taxon>
        <taxon>Orchidaceae</taxon>
        <taxon>Epidendroideae</taxon>
        <taxon>Malaxideae</taxon>
        <taxon>Dendrobiinae</taxon>
        <taxon>Dendrobium</taxon>
    </lineage>
</organism>
<dbReference type="Proteomes" id="UP000829196">
    <property type="component" value="Unassembled WGS sequence"/>
</dbReference>
<evidence type="ECO:0000313" key="1">
    <source>
        <dbReference type="EMBL" id="KAI0487989.1"/>
    </source>
</evidence>
<accession>A0A8T3A1R0</accession>
<sequence>MGNCIKRFSCFYCVEKKAERRDERVVKKFRVVMTKAELDWLMKQLGEKKGERKLQDLFLELAERERLEEKKWRPALDSIIEAPEVPSFDNSVAGTMT</sequence>
<proteinExistence type="predicted"/>
<keyword evidence="2" id="KW-1185">Reference proteome</keyword>
<dbReference type="OrthoDB" id="690994at2759"/>
<dbReference type="EMBL" id="JAGYWB010000019">
    <property type="protein sequence ID" value="KAI0487989.1"/>
    <property type="molecule type" value="Genomic_DNA"/>
</dbReference>